<evidence type="ECO:0000313" key="1">
    <source>
        <dbReference type="EMBL" id="KAF6073428.1"/>
    </source>
</evidence>
<organism evidence="1 2">
    <name type="scientific">Phyllostomus discolor</name>
    <name type="common">pale spear-nosed bat</name>
    <dbReference type="NCBI Taxonomy" id="89673"/>
    <lineage>
        <taxon>Eukaryota</taxon>
        <taxon>Metazoa</taxon>
        <taxon>Chordata</taxon>
        <taxon>Craniata</taxon>
        <taxon>Vertebrata</taxon>
        <taxon>Euteleostomi</taxon>
        <taxon>Mammalia</taxon>
        <taxon>Eutheria</taxon>
        <taxon>Laurasiatheria</taxon>
        <taxon>Chiroptera</taxon>
        <taxon>Yangochiroptera</taxon>
        <taxon>Phyllostomidae</taxon>
        <taxon>Phyllostominae</taxon>
        <taxon>Phyllostomus</taxon>
    </lineage>
</organism>
<dbReference type="Proteomes" id="UP000664940">
    <property type="component" value="Unassembled WGS sequence"/>
</dbReference>
<reference evidence="1 2" key="1">
    <citation type="journal article" date="2020" name="Nature">
        <title>Six reference-quality genomes reveal evolution of bat adaptations.</title>
        <authorList>
            <person name="Jebb D."/>
            <person name="Huang Z."/>
            <person name="Pippel M."/>
            <person name="Hughes G.M."/>
            <person name="Lavrichenko K."/>
            <person name="Devanna P."/>
            <person name="Winkler S."/>
            <person name="Jermiin L.S."/>
            <person name="Skirmuntt E.C."/>
            <person name="Katzourakis A."/>
            <person name="Burkitt-Gray L."/>
            <person name="Ray D.A."/>
            <person name="Sullivan K.A.M."/>
            <person name="Roscito J.G."/>
            <person name="Kirilenko B.M."/>
            <person name="Davalos L.M."/>
            <person name="Corthals A.P."/>
            <person name="Power M.L."/>
            <person name="Jones G."/>
            <person name="Ransome R.D."/>
            <person name="Dechmann D.K.N."/>
            <person name="Locatelli A.G."/>
            <person name="Puechmaille S.J."/>
            <person name="Fedrigo O."/>
            <person name="Jarvis E.D."/>
            <person name="Hiller M."/>
            <person name="Vernes S.C."/>
            <person name="Myers E.W."/>
            <person name="Teeling E.C."/>
        </authorList>
    </citation>
    <scope>NUCLEOTIDE SEQUENCE [LARGE SCALE GENOMIC DNA]</scope>
    <source>
        <strain evidence="1">Bat1K_MPI-CBG_1</strain>
    </source>
</reference>
<protein>
    <submittedName>
        <fullName evidence="1">Uncharacterized protein</fullName>
    </submittedName>
</protein>
<proteinExistence type="predicted"/>
<sequence length="150" mass="16466">MGDRGSLGRLHRGEVGEEVLLAEGPILLCPESHRSGRRKDLGLVRKSCLHKEAPFWPLGIIHLWALISQAVSPLLSSRRDLQLGSPVLNRPRLGFPVCRASLPCVREGKRGSSPLLSGCGRAGVTRHVKQLLQGKFYTEAKFALIIQFAL</sequence>
<accession>A0A833Y3H4</accession>
<dbReference type="EMBL" id="JABVXQ010000016">
    <property type="protein sequence ID" value="KAF6073428.1"/>
    <property type="molecule type" value="Genomic_DNA"/>
</dbReference>
<dbReference type="AlphaFoldDB" id="A0A833Y3H4"/>
<comment type="caution">
    <text evidence="1">The sequence shown here is derived from an EMBL/GenBank/DDBJ whole genome shotgun (WGS) entry which is preliminary data.</text>
</comment>
<name>A0A833Y3H4_9CHIR</name>
<evidence type="ECO:0000313" key="2">
    <source>
        <dbReference type="Proteomes" id="UP000664940"/>
    </source>
</evidence>
<gene>
    <name evidence="1" type="ORF">HJG60_009552</name>
</gene>